<dbReference type="RefSeq" id="WP_212214363.1">
    <property type="nucleotide sequence ID" value="NZ_JAGUCO010000002.1"/>
</dbReference>
<evidence type="ECO:0000256" key="1">
    <source>
        <dbReference type="SAM" id="Coils"/>
    </source>
</evidence>
<keyword evidence="2" id="KW-1133">Transmembrane helix</keyword>
<feature type="chain" id="PRO_5046425627" evidence="3">
    <location>
        <begin position="23"/>
        <end position="196"/>
    </location>
</feature>
<reference evidence="4 5" key="1">
    <citation type="journal article" date="2015" name="Int. J. Syst. Evol. Microbiol.">
        <title>Carboxylicivirga linearis sp. nov., isolated from a sea cucumber culture pond.</title>
        <authorList>
            <person name="Wang F.Q."/>
            <person name="Zhou Y.X."/>
            <person name="Lin X.Z."/>
            <person name="Chen G.J."/>
            <person name="Du Z.J."/>
        </authorList>
    </citation>
    <scope>NUCLEOTIDE SEQUENCE [LARGE SCALE GENOMIC DNA]</scope>
    <source>
        <strain evidence="4 5">FB218</strain>
    </source>
</reference>
<protein>
    <submittedName>
        <fullName evidence="4">tRNA (Guanine-N1)-methyltransferase</fullName>
    </submittedName>
</protein>
<evidence type="ECO:0000313" key="5">
    <source>
        <dbReference type="Proteomes" id="UP000708576"/>
    </source>
</evidence>
<evidence type="ECO:0000256" key="2">
    <source>
        <dbReference type="SAM" id="Phobius"/>
    </source>
</evidence>
<keyword evidence="3" id="KW-0732">Signal</keyword>
<feature type="signal peptide" evidence="3">
    <location>
        <begin position="1"/>
        <end position="22"/>
    </location>
</feature>
<keyword evidence="2" id="KW-0472">Membrane</keyword>
<gene>
    <name evidence="4" type="ORF">KEM10_05210</name>
</gene>
<keyword evidence="1" id="KW-0175">Coiled coil</keyword>
<feature type="coiled-coil region" evidence="1">
    <location>
        <begin position="69"/>
        <end position="110"/>
    </location>
</feature>
<name>A0ABS5JRY5_9BACT</name>
<sequence>MRKIGRYIVILITIVCVSPLAAQDEDVLKQSSINDQFDYVIEKSNTYEQFKVVRYRHMMALKKSSLDSISNLKTEINTNEKEINELKATQNELETNLTNVQKELEAVTTSKNSMAFLGQEIEKTLYNSVMWGLIFVLIGLSAILFFLFKRSHAVTKETKERLTEVEEEFEKHRKTALKREQKLARELMDLKVKNNL</sequence>
<keyword evidence="5" id="KW-1185">Reference proteome</keyword>
<organism evidence="4 5">
    <name type="scientific">Carboxylicivirga linearis</name>
    <dbReference type="NCBI Taxonomy" id="1628157"/>
    <lineage>
        <taxon>Bacteria</taxon>
        <taxon>Pseudomonadati</taxon>
        <taxon>Bacteroidota</taxon>
        <taxon>Bacteroidia</taxon>
        <taxon>Marinilabiliales</taxon>
        <taxon>Marinilabiliaceae</taxon>
        <taxon>Carboxylicivirga</taxon>
    </lineage>
</organism>
<evidence type="ECO:0000256" key="3">
    <source>
        <dbReference type="SAM" id="SignalP"/>
    </source>
</evidence>
<accession>A0ABS5JRY5</accession>
<comment type="caution">
    <text evidence="4">The sequence shown here is derived from an EMBL/GenBank/DDBJ whole genome shotgun (WGS) entry which is preliminary data.</text>
</comment>
<keyword evidence="2" id="KW-0812">Transmembrane</keyword>
<dbReference type="EMBL" id="JAGUCO010000002">
    <property type="protein sequence ID" value="MBS2097668.1"/>
    <property type="molecule type" value="Genomic_DNA"/>
</dbReference>
<feature type="transmembrane region" description="Helical" evidence="2">
    <location>
        <begin position="129"/>
        <end position="148"/>
    </location>
</feature>
<evidence type="ECO:0000313" key="4">
    <source>
        <dbReference type="EMBL" id="MBS2097668.1"/>
    </source>
</evidence>
<proteinExistence type="predicted"/>
<dbReference type="Proteomes" id="UP000708576">
    <property type="component" value="Unassembled WGS sequence"/>
</dbReference>